<dbReference type="AlphaFoldDB" id="A0A2R8BFC2"/>
<proteinExistence type="predicted"/>
<dbReference type="OrthoDB" id="7874631at2"/>
<dbReference type="EMBL" id="OMOR01000001">
    <property type="protein sequence ID" value="SPH21753.1"/>
    <property type="molecule type" value="Genomic_DNA"/>
</dbReference>
<evidence type="ECO:0000313" key="2">
    <source>
        <dbReference type="Proteomes" id="UP000244880"/>
    </source>
</evidence>
<organism evidence="1 2">
    <name type="scientific">Ascidiaceihabitans donghaensis</name>
    <dbReference type="NCBI Taxonomy" id="1510460"/>
    <lineage>
        <taxon>Bacteria</taxon>
        <taxon>Pseudomonadati</taxon>
        <taxon>Pseudomonadota</taxon>
        <taxon>Alphaproteobacteria</taxon>
        <taxon>Rhodobacterales</taxon>
        <taxon>Paracoccaceae</taxon>
        <taxon>Ascidiaceihabitans</taxon>
    </lineage>
</organism>
<name>A0A2R8BFC2_9RHOB</name>
<dbReference type="Proteomes" id="UP000244880">
    <property type="component" value="Unassembled WGS sequence"/>
</dbReference>
<accession>A0A2R8BFC2</accession>
<dbReference type="RefSeq" id="WP_108828800.1">
    <property type="nucleotide sequence ID" value="NZ_OMOR01000001.1"/>
</dbReference>
<reference evidence="1 2" key="1">
    <citation type="submission" date="2018-03" db="EMBL/GenBank/DDBJ databases">
        <authorList>
            <person name="Keele B.F."/>
        </authorList>
    </citation>
    <scope>NUCLEOTIDE SEQUENCE [LARGE SCALE GENOMIC DNA]</scope>
    <source>
        <strain evidence="1 2">CECT 8599</strain>
    </source>
</reference>
<protein>
    <submittedName>
        <fullName evidence="1">Uncharacterized protein</fullName>
    </submittedName>
</protein>
<evidence type="ECO:0000313" key="1">
    <source>
        <dbReference type="EMBL" id="SPH21753.1"/>
    </source>
</evidence>
<keyword evidence="2" id="KW-1185">Reference proteome</keyword>
<gene>
    <name evidence="1" type="ORF">ASD8599_02504</name>
</gene>
<sequence>MPRQVLLTVSGLVMMAAAGGLYLGRQQAALSETEVINAIADRYVAETGGAHSDCVARPADDVGAWLVISCGTASSISQYWVDRTGRLVTPTAGPDA</sequence>